<reference evidence="3 4" key="1">
    <citation type="journal article" date="2013" name="Genome Biol.">
        <title>Genome of Acanthamoeba castellanii highlights extensive lateral gene transfer and early evolution of tyrosine kinase signaling.</title>
        <authorList>
            <person name="Clarke M."/>
            <person name="Lohan A.J."/>
            <person name="Liu B."/>
            <person name="Lagkouvardos I."/>
            <person name="Roy S."/>
            <person name="Zafar N."/>
            <person name="Bertelli C."/>
            <person name="Schilde C."/>
            <person name="Kianianmomeni A."/>
            <person name="Burglin T.R."/>
            <person name="Frech C."/>
            <person name="Turcotte B."/>
            <person name="Kopec K.O."/>
            <person name="Synnott J.M."/>
            <person name="Choo C."/>
            <person name="Paponov I."/>
            <person name="Finkler A."/>
            <person name="Soon Heng Tan C."/>
            <person name="Hutchins A.P."/>
            <person name="Weinmeier T."/>
            <person name="Rattei T."/>
            <person name="Chu J.S."/>
            <person name="Gimenez G."/>
            <person name="Irimia M."/>
            <person name="Rigden D.J."/>
            <person name="Fitzpatrick D.A."/>
            <person name="Lorenzo-Morales J."/>
            <person name="Bateman A."/>
            <person name="Chiu C.H."/>
            <person name="Tang P."/>
            <person name="Hegemann P."/>
            <person name="Fromm H."/>
            <person name="Raoult D."/>
            <person name="Greub G."/>
            <person name="Miranda-Saavedra D."/>
            <person name="Chen N."/>
            <person name="Nash P."/>
            <person name="Ginger M.L."/>
            <person name="Horn M."/>
            <person name="Schaap P."/>
            <person name="Caler L."/>
            <person name="Loftus B."/>
        </authorList>
    </citation>
    <scope>NUCLEOTIDE SEQUENCE [LARGE SCALE GENOMIC DNA]</scope>
    <source>
        <strain evidence="3 4">Neff</strain>
    </source>
</reference>
<keyword evidence="1" id="KW-0812">Transmembrane</keyword>
<dbReference type="InterPro" id="IPR057514">
    <property type="entry name" value="NTF2_SigF"/>
</dbReference>
<feature type="domain" description="SigF-like NTF2-like" evidence="2">
    <location>
        <begin position="10"/>
        <end position="142"/>
    </location>
</feature>
<name>L8HB70_ACACF</name>
<evidence type="ECO:0000256" key="1">
    <source>
        <dbReference type="SAM" id="Phobius"/>
    </source>
</evidence>
<dbReference type="PANTHER" id="PTHR35393:SF1">
    <property type="entry name" value="SNOAL-LIKE DOMAIN-CONTAINING PROTEIN"/>
    <property type="match status" value="1"/>
</dbReference>
<dbReference type="VEuPathDB" id="AmoebaDB:ACA1_141870"/>
<organism evidence="3 4">
    <name type="scientific">Acanthamoeba castellanii (strain ATCC 30010 / Neff)</name>
    <dbReference type="NCBI Taxonomy" id="1257118"/>
    <lineage>
        <taxon>Eukaryota</taxon>
        <taxon>Amoebozoa</taxon>
        <taxon>Discosea</taxon>
        <taxon>Longamoebia</taxon>
        <taxon>Centramoebida</taxon>
        <taxon>Acanthamoebidae</taxon>
        <taxon>Acanthamoeba</taxon>
    </lineage>
</organism>
<proteinExistence type="predicted"/>
<dbReference type="AlphaFoldDB" id="L8HB70"/>
<dbReference type="SUPFAM" id="SSF54427">
    <property type="entry name" value="NTF2-like"/>
    <property type="match status" value="1"/>
</dbReference>
<dbReference type="KEGG" id="acan:ACA1_141870"/>
<keyword evidence="1" id="KW-1133">Transmembrane helix</keyword>
<gene>
    <name evidence="3" type="ORF">ACA1_141870</name>
</gene>
<dbReference type="RefSeq" id="XP_004349585.1">
    <property type="nucleotide sequence ID" value="XM_004349535.1"/>
</dbReference>
<dbReference type="EMBL" id="KB007883">
    <property type="protein sequence ID" value="ELR22497.1"/>
    <property type="molecule type" value="Genomic_DNA"/>
</dbReference>
<protein>
    <recommendedName>
        <fullName evidence="2">SigF-like NTF2-like domain-containing protein</fullName>
    </recommendedName>
</protein>
<keyword evidence="1" id="KW-0472">Membrane</keyword>
<feature type="transmembrane region" description="Helical" evidence="1">
    <location>
        <begin position="145"/>
        <end position="165"/>
    </location>
</feature>
<dbReference type="Pfam" id="PF24840">
    <property type="entry name" value="NTF2_SigF"/>
    <property type="match status" value="1"/>
</dbReference>
<dbReference type="InterPro" id="IPR032710">
    <property type="entry name" value="NTF2-like_dom_sf"/>
</dbReference>
<evidence type="ECO:0000313" key="3">
    <source>
        <dbReference type="EMBL" id="ELR22497.1"/>
    </source>
</evidence>
<evidence type="ECO:0000259" key="2">
    <source>
        <dbReference type="Pfam" id="PF24840"/>
    </source>
</evidence>
<dbReference type="Proteomes" id="UP000011083">
    <property type="component" value="Unassembled WGS sequence"/>
</dbReference>
<accession>L8HB70</accession>
<dbReference type="PANTHER" id="PTHR35393">
    <property type="entry name" value="CHROMOSOME 1, WHOLE GENOME SHOTGUN SEQUENCE"/>
    <property type="match status" value="1"/>
</dbReference>
<sequence length="174" mass="20050">MEKHRVVECVSELVTTILRKDTSQHGAVLGRYCREDMLLRHPLFELRGREALVSLFEGWSAYNRRISCTIHDVVYDEAQGLVMVDLTQHLVFPLLPVAQADFQMWVKFTLRDTDDGRKVIVRQEDIYTARGIFRMWLPGRLIHEYYMLPLGTIAASIITASIAAWSSGRGIKRE</sequence>
<evidence type="ECO:0000313" key="4">
    <source>
        <dbReference type="Proteomes" id="UP000011083"/>
    </source>
</evidence>
<dbReference type="GeneID" id="14923424"/>
<keyword evidence="4" id="KW-1185">Reference proteome</keyword>